<accession>A0A506XZ71</accession>
<organism evidence="1 2">
    <name type="scientific">Schumannella soli</name>
    <dbReference type="NCBI Taxonomy" id="2590779"/>
    <lineage>
        <taxon>Bacteria</taxon>
        <taxon>Bacillati</taxon>
        <taxon>Actinomycetota</taxon>
        <taxon>Actinomycetes</taxon>
        <taxon>Micrococcales</taxon>
        <taxon>Microbacteriaceae</taxon>
        <taxon>Schumannella</taxon>
    </lineage>
</organism>
<comment type="caution">
    <text evidence="1">The sequence shown here is derived from an EMBL/GenBank/DDBJ whole genome shotgun (WGS) entry which is preliminary data.</text>
</comment>
<dbReference type="RefSeq" id="WP_141162596.1">
    <property type="nucleotide sequence ID" value="NZ_VHQG01000001.1"/>
</dbReference>
<proteinExistence type="predicted"/>
<sequence length="101" mass="11046">MSPSKSSSVDYASQCTICIDYQAGERVDRIVYERPQAPVPDRPLTEADRVRLLRHPDDTSLTQEAQAIFADLKNRGELDPSAIVVGIFIARSAAAALEMGL</sequence>
<protein>
    <submittedName>
        <fullName evidence="1">Uncharacterized protein</fullName>
    </submittedName>
</protein>
<reference evidence="1 2" key="1">
    <citation type="submission" date="2019-06" db="EMBL/GenBank/DDBJ databases">
        <authorList>
            <person name="Li F."/>
        </authorList>
    </citation>
    <scope>NUCLEOTIDE SEQUENCE [LARGE SCALE GENOMIC DNA]</scope>
    <source>
        <strain evidence="1 2">10F1D-1</strain>
    </source>
</reference>
<dbReference type="EMBL" id="VHQG01000001">
    <property type="protein sequence ID" value="TPW78071.1"/>
    <property type="molecule type" value="Genomic_DNA"/>
</dbReference>
<evidence type="ECO:0000313" key="1">
    <source>
        <dbReference type="EMBL" id="TPW78071.1"/>
    </source>
</evidence>
<dbReference type="OrthoDB" id="5074768at2"/>
<dbReference type="Proteomes" id="UP000316252">
    <property type="component" value="Unassembled WGS sequence"/>
</dbReference>
<name>A0A506XZ71_9MICO</name>
<keyword evidence="2" id="KW-1185">Reference proteome</keyword>
<evidence type="ECO:0000313" key="2">
    <source>
        <dbReference type="Proteomes" id="UP000316252"/>
    </source>
</evidence>
<dbReference type="AlphaFoldDB" id="A0A506XZ71"/>
<gene>
    <name evidence="1" type="ORF">FJ657_05440</name>
</gene>